<comment type="subcellular location">
    <subcellularLocation>
        <location evidence="2">Peroxisome</location>
    </subcellularLocation>
</comment>
<evidence type="ECO:0000256" key="14">
    <source>
        <dbReference type="PIRSR" id="PIRSR000168-1"/>
    </source>
</evidence>
<evidence type="ECO:0000256" key="9">
    <source>
        <dbReference type="ARBA" id="ARBA00022840"/>
    </source>
</evidence>
<dbReference type="EMBL" id="OU893340">
    <property type="protein sequence ID" value="CAG9796947.1"/>
    <property type="molecule type" value="Genomic_DNA"/>
</dbReference>
<dbReference type="Gene3D" id="1.10.540.10">
    <property type="entry name" value="Acyl-CoA dehydrogenase/oxidase, N-terminal domain"/>
    <property type="match status" value="1"/>
</dbReference>
<keyword evidence="8" id="KW-0276">Fatty acid metabolism</keyword>
<comment type="pathway">
    <text evidence="3">Lipid metabolism; peroxisomal fatty acid beta-oxidation.</text>
</comment>
<comment type="cofactor">
    <cofactor evidence="1">
        <name>FAD</name>
        <dbReference type="ChEBI" id="CHEBI:57692"/>
    </cofactor>
</comment>
<evidence type="ECO:0000259" key="18">
    <source>
        <dbReference type="Pfam" id="PF22924"/>
    </source>
</evidence>
<dbReference type="InterPro" id="IPR009100">
    <property type="entry name" value="AcylCoA_DH/oxidase_NM_dom_sf"/>
</dbReference>
<dbReference type="PANTHER" id="PTHR10909:SF250">
    <property type="entry name" value="PEROXISOMAL ACYL-COENZYME A OXIDASE 1"/>
    <property type="match status" value="1"/>
</dbReference>
<dbReference type="InterPro" id="IPR055060">
    <property type="entry name" value="ACOX_C_alpha1"/>
</dbReference>
<evidence type="ECO:0000256" key="2">
    <source>
        <dbReference type="ARBA" id="ARBA00004275"/>
    </source>
</evidence>
<dbReference type="Gene3D" id="2.40.110.10">
    <property type="entry name" value="Butyryl-CoA Dehydrogenase, subunit A, domain 2"/>
    <property type="match status" value="1"/>
</dbReference>
<evidence type="ECO:0000256" key="5">
    <source>
        <dbReference type="ARBA" id="ARBA00022630"/>
    </source>
</evidence>
<dbReference type="GO" id="GO:0003997">
    <property type="term" value="F:acyl-CoA oxidase activity"/>
    <property type="evidence" value="ECO:0007669"/>
    <property type="project" value="InterPro"/>
</dbReference>
<dbReference type="PIRSF" id="PIRSF000168">
    <property type="entry name" value="Acyl-CoA_oxidase"/>
    <property type="match status" value="1"/>
</dbReference>
<feature type="domain" description="Acyl-coenzyme A oxidase N-terminal" evidence="17">
    <location>
        <begin position="20"/>
        <end position="140"/>
    </location>
</feature>
<dbReference type="OrthoDB" id="538336at2759"/>
<evidence type="ECO:0000256" key="13">
    <source>
        <dbReference type="PIRNR" id="PIRNR000168"/>
    </source>
</evidence>
<evidence type="ECO:0000256" key="4">
    <source>
        <dbReference type="ARBA" id="ARBA00006288"/>
    </source>
</evidence>
<dbReference type="Pfam" id="PF14749">
    <property type="entry name" value="Acyl-CoA_ox_N"/>
    <property type="match status" value="1"/>
</dbReference>
<proteinExistence type="inferred from homology"/>
<evidence type="ECO:0000256" key="8">
    <source>
        <dbReference type="ARBA" id="ARBA00022832"/>
    </source>
</evidence>
<dbReference type="GO" id="GO:0033540">
    <property type="term" value="P:fatty acid beta-oxidation using acyl-CoA oxidase"/>
    <property type="evidence" value="ECO:0007669"/>
    <property type="project" value="TreeGrafter"/>
</dbReference>
<dbReference type="GO" id="GO:0005524">
    <property type="term" value="F:ATP binding"/>
    <property type="evidence" value="ECO:0007669"/>
    <property type="project" value="UniProtKB-KW"/>
</dbReference>
<dbReference type="InterPro" id="IPR046373">
    <property type="entry name" value="Acyl-CoA_Oxase/DH_mid-dom_sf"/>
</dbReference>
<dbReference type="InterPro" id="IPR012258">
    <property type="entry name" value="Acyl-CoA_oxidase"/>
</dbReference>
<gene>
    <name evidence="19" type="ORF">DIATSA_LOCUS14092</name>
</gene>
<evidence type="ECO:0000256" key="10">
    <source>
        <dbReference type="ARBA" id="ARBA00023002"/>
    </source>
</evidence>
<evidence type="ECO:0000259" key="17">
    <source>
        <dbReference type="Pfam" id="PF14749"/>
    </source>
</evidence>
<organism evidence="19 20">
    <name type="scientific">Diatraea saccharalis</name>
    <name type="common">sugarcane borer</name>
    <dbReference type="NCBI Taxonomy" id="40085"/>
    <lineage>
        <taxon>Eukaryota</taxon>
        <taxon>Metazoa</taxon>
        <taxon>Ecdysozoa</taxon>
        <taxon>Arthropoda</taxon>
        <taxon>Hexapoda</taxon>
        <taxon>Insecta</taxon>
        <taxon>Pterygota</taxon>
        <taxon>Neoptera</taxon>
        <taxon>Endopterygota</taxon>
        <taxon>Lepidoptera</taxon>
        <taxon>Glossata</taxon>
        <taxon>Ditrysia</taxon>
        <taxon>Pyraloidea</taxon>
        <taxon>Crambidae</taxon>
        <taxon>Crambinae</taxon>
        <taxon>Diatraea</taxon>
    </lineage>
</organism>
<dbReference type="Pfam" id="PF22924">
    <property type="entry name" value="ACOX_C_alpha1"/>
    <property type="match status" value="1"/>
</dbReference>
<dbReference type="Gene3D" id="1.20.140.10">
    <property type="entry name" value="Butyryl-CoA Dehydrogenase, subunit A, domain 3"/>
    <property type="match status" value="2"/>
</dbReference>
<dbReference type="PANTHER" id="PTHR10909">
    <property type="entry name" value="ELECTRON TRANSPORT OXIDOREDUCTASE"/>
    <property type="match status" value="1"/>
</dbReference>
<feature type="binding site" evidence="15">
    <location>
        <position position="185"/>
    </location>
    <ligand>
        <name>FAD</name>
        <dbReference type="ChEBI" id="CHEBI:57692"/>
    </ligand>
</feature>
<feature type="domain" description="Acyl-CoA oxidase C-alpha1" evidence="18">
    <location>
        <begin position="282"/>
        <end position="443"/>
    </location>
</feature>
<dbReference type="GO" id="GO:0005504">
    <property type="term" value="F:fatty acid binding"/>
    <property type="evidence" value="ECO:0007669"/>
    <property type="project" value="TreeGrafter"/>
</dbReference>
<comment type="similarity">
    <text evidence="4 13">Belongs to the acyl-CoA oxidase family.</text>
</comment>
<evidence type="ECO:0000256" key="7">
    <source>
        <dbReference type="ARBA" id="ARBA00022827"/>
    </source>
</evidence>
<reference evidence="19" key="1">
    <citation type="submission" date="2021-12" db="EMBL/GenBank/DDBJ databases">
        <authorList>
            <person name="King R."/>
        </authorList>
    </citation>
    <scope>NUCLEOTIDE SEQUENCE</scope>
</reference>
<dbReference type="Proteomes" id="UP001153714">
    <property type="component" value="Chromosome 9"/>
</dbReference>
<dbReference type="FunFam" id="1.20.140.10:FF:000005">
    <property type="entry name" value="Acyl-coenzyme A oxidase"/>
    <property type="match status" value="1"/>
</dbReference>
<dbReference type="GO" id="GO:0055088">
    <property type="term" value="P:lipid homeostasis"/>
    <property type="evidence" value="ECO:0007669"/>
    <property type="project" value="TreeGrafter"/>
</dbReference>
<keyword evidence="10" id="KW-0560">Oxidoreductase</keyword>
<dbReference type="InterPro" id="IPR037069">
    <property type="entry name" value="AcylCoA_DH/ox_N_sf"/>
</dbReference>
<keyword evidence="12" id="KW-0576">Peroxisome</keyword>
<keyword evidence="5 13" id="KW-0285">Flavoprotein</keyword>
<keyword evidence="6" id="KW-0547">Nucleotide-binding</keyword>
<evidence type="ECO:0000256" key="15">
    <source>
        <dbReference type="PIRSR" id="PIRSR000168-2"/>
    </source>
</evidence>
<protein>
    <recommendedName>
        <fullName evidence="13">Acyl-coenzyme A oxidase</fullName>
    </recommendedName>
</protein>
<accession>A0A9N9RH68</accession>
<keyword evidence="20" id="KW-1185">Reference proteome</keyword>
<dbReference type="FunFam" id="1.10.540.10:FF:000006">
    <property type="entry name" value="Acyl-coenzyme A oxidase"/>
    <property type="match status" value="1"/>
</dbReference>
<dbReference type="FunFam" id="2.40.110.10:FF:000003">
    <property type="entry name" value="Acyl-coenzyme A oxidase"/>
    <property type="match status" value="1"/>
</dbReference>
<dbReference type="Pfam" id="PF01756">
    <property type="entry name" value="ACOX"/>
    <property type="match status" value="1"/>
</dbReference>
<dbReference type="InterPro" id="IPR029320">
    <property type="entry name" value="Acyl-CoA_ox_N"/>
</dbReference>
<dbReference type="InterPro" id="IPR002655">
    <property type="entry name" value="Acyl-CoA_oxidase_C"/>
</dbReference>
<evidence type="ECO:0000256" key="1">
    <source>
        <dbReference type="ARBA" id="ARBA00001974"/>
    </source>
</evidence>
<evidence type="ECO:0000256" key="6">
    <source>
        <dbReference type="ARBA" id="ARBA00022741"/>
    </source>
</evidence>
<evidence type="ECO:0000313" key="20">
    <source>
        <dbReference type="Proteomes" id="UP001153714"/>
    </source>
</evidence>
<evidence type="ECO:0000313" key="19">
    <source>
        <dbReference type="EMBL" id="CAG9796947.1"/>
    </source>
</evidence>
<keyword evidence="11" id="KW-0443">Lipid metabolism</keyword>
<name>A0A9N9RH68_9NEOP</name>
<feature type="domain" description="Acyl-CoA oxidase C-terminal" evidence="16">
    <location>
        <begin position="477"/>
        <end position="657"/>
    </location>
</feature>
<dbReference type="AlphaFoldDB" id="A0A9N9RH68"/>
<evidence type="ECO:0000256" key="3">
    <source>
        <dbReference type="ARBA" id="ARBA00004846"/>
    </source>
</evidence>
<dbReference type="GO" id="GO:0005777">
    <property type="term" value="C:peroxisome"/>
    <property type="evidence" value="ECO:0007669"/>
    <property type="project" value="UniProtKB-SubCell"/>
</dbReference>
<sequence>MANVKCNPDLVRERAKCSFDVNELIHLIDGGENATKEKRHFEETIFSVKELQDAVPEEYLSHKDRYENAVRKATILRDVCREYMKKYNYKPNRFRVGHGVFKDVSPFLLHDGMFVATIIGQGTPEQQAEWLPKAENMQIIGTYAQTELGHGSFIRGLETRATYDPKTEEFILNNATLSSFKWWPGGLGSTVNHCIVVAQLFINGKSYGIQPFIVQIRDLNTHKPLPGVKVGEIGPKMGFQTANNGFLGFENFRIPRMNMLMKNAQVLKDGTFVKGMNEKLTYGTMVMVRVGIVGDCSLNTSLAATIAVRYSAVRHQSKIKAKEPEVQILDYVTQQHKLFIAIASSHVFRNVYSWLSKSYLNVMKDLAQGKQDHLPELHATACCLKAVCSRDAGSVVEECRLACGGHGYMTSSNLPLVYGFTIATVTYEGEQTVLLLQTARYLVKAWLAALQGKVLAPSVSYLSDWLKNDNVRWQNTPEGIVKGFQHVAAGKVKAAYDTIQKYIKLGKDYEDAWNLASVQLMKASEAHSRSILCEVSWGEVIRTSASPNLLQVLKQLAQLYLVYWTLETSGDFLVYSNISKDDIAILREKYEELLAAIRPNAVGLVDAFDLRDEILHSTLGSYDGRVYERLMEEALKSPLNQESVNASFHKYLKPLMEKAKL</sequence>
<evidence type="ECO:0000256" key="12">
    <source>
        <dbReference type="ARBA" id="ARBA00023140"/>
    </source>
</evidence>
<evidence type="ECO:0000259" key="16">
    <source>
        <dbReference type="Pfam" id="PF01756"/>
    </source>
</evidence>
<dbReference type="FunFam" id="1.20.140.10:FF:000013">
    <property type="entry name" value="Acyl-coenzyme A oxidase"/>
    <property type="match status" value="1"/>
</dbReference>
<reference evidence="19" key="2">
    <citation type="submission" date="2022-10" db="EMBL/GenBank/DDBJ databases">
        <authorList>
            <consortium name="ENA_rothamsted_submissions"/>
            <consortium name="culmorum"/>
            <person name="King R."/>
        </authorList>
    </citation>
    <scope>NUCLEOTIDE SEQUENCE</scope>
</reference>
<feature type="active site" description="Proton acceptor" evidence="14">
    <location>
        <position position="428"/>
    </location>
</feature>
<dbReference type="SUPFAM" id="SSF47203">
    <property type="entry name" value="Acyl-CoA dehydrogenase C-terminal domain-like"/>
    <property type="match status" value="2"/>
</dbReference>
<feature type="binding site" evidence="15">
    <location>
        <position position="146"/>
    </location>
    <ligand>
        <name>FAD</name>
        <dbReference type="ChEBI" id="CHEBI:57692"/>
    </ligand>
</feature>
<dbReference type="InterPro" id="IPR036250">
    <property type="entry name" value="AcylCo_DH-like_C"/>
</dbReference>
<dbReference type="GO" id="GO:0071949">
    <property type="term" value="F:FAD binding"/>
    <property type="evidence" value="ECO:0007669"/>
    <property type="project" value="InterPro"/>
</dbReference>
<evidence type="ECO:0000256" key="11">
    <source>
        <dbReference type="ARBA" id="ARBA00023098"/>
    </source>
</evidence>
<keyword evidence="9" id="KW-0067">ATP-binding</keyword>
<dbReference type="SUPFAM" id="SSF56645">
    <property type="entry name" value="Acyl-CoA dehydrogenase NM domain-like"/>
    <property type="match status" value="1"/>
</dbReference>
<keyword evidence="7 13" id="KW-0274">FAD</keyword>